<keyword evidence="14" id="KW-0573">Peptidoglycan synthesis</keyword>
<evidence type="ECO:0000256" key="9">
    <source>
        <dbReference type="ARBA" id="ARBA00023136"/>
    </source>
</evidence>
<dbReference type="AlphaFoldDB" id="A0A1F8C3R5"/>
<evidence type="ECO:0000256" key="8">
    <source>
        <dbReference type="ARBA" id="ARBA00022989"/>
    </source>
</evidence>
<feature type="transmembrane region" description="Helical" evidence="14">
    <location>
        <begin position="96"/>
        <end position="116"/>
    </location>
</feature>
<evidence type="ECO:0000256" key="4">
    <source>
        <dbReference type="ARBA" id="ARBA00021581"/>
    </source>
</evidence>
<comment type="function">
    <text evidence="14">Catalyzes the dephosphorylation of undecaprenyl diphosphate (UPP). Confers resistance to bacitracin.</text>
</comment>
<organism evidence="15 16">
    <name type="scientific">Candidatus Woesebacteria bacterium RIFCSPLOWO2_01_FULL_44_14</name>
    <dbReference type="NCBI Taxonomy" id="1802525"/>
    <lineage>
        <taxon>Bacteria</taxon>
        <taxon>Candidatus Woeseibacteriota</taxon>
    </lineage>
</organism>
<feature type="transmembrane region" description="Helical" evidence="14">
    <location>
        <begin position="71"/>
        <end position="90"/>
    </location>
</feature>
<evidence type="ECO:0000256" key="2">
    <source>
        <dbReference type="ARBA" id="ARBA00010621"/>
    </source>
</evidence>
<keyword evidence="14" id="KW-0961">Cell wall biogenesis/degradation</keyword>
<evidence type="ECO:0000256" key="1">
    <source>
        <dbReference type="ARBA" id="ARBA00004651"/>
    </source>
</evidence>
<evidence type="ECO:0000256" key="3">
    <source>
        <dbReference type="ARBA" id="ARBA00012374"/>
    </source>
</evidence>
<proteinExistence type="inferred from homology"/>
<keyword evidence="8 14" id="KW-1133">Transmembrane helix</keyword>
<sequence>MSLISALVLGIIQGLTEFLPVSSSGHLVLAQNLLPGFDQPGVLFDVILHAGTLLAIVIYFWKTLLGLSKNYLVLLAVGSIPAAVVGYLFSNFVEGLFGSVKVVGVALLVTAAMNFITDMVKEREGKKVKVWDALVVGFAQAIAIIPGLSRSGSTIFAATSRGIERQKAAEFSFLLSVPAVLGANLLQFSKYGGDSFGWSLYAVGFLAALVFGLLSIKLTLSFLQAKNFKIFGAYCLMVGLVAIFLG</sequence>
<protein>
    <recommendedName>
        <fullName evidence="4 14">Undecaprenyl-diphosphatase</fullName>
        <ecNumber evidence="3 14">3.6.1.27</ecNumber>
    </recommendedName>
    <alternativeName>
        <fullName evidence="12 14">Bacitracin resistance protein</fullName>
    </alternativeName>
    <alternativeName>
        <fullName evidence="11 14">Undecaprenyl pyrophosphate phosphatase</fullName>
    </alternativeName>
</protein>
<comment type="subcellular location">
    <subcellularLocation>
        <location evidence="1 14">Cell membrane</location>
        <topology evidence="1 14">Multi-pass membrane protein</topology>
    </subcellularLocation>
</comment>
<keyword evidence="5 14" id="KW-1003">Cell membrane</keyword>
<dbReference type="GO" id="GO:0009252">
    <property type="term" value="P:peptidoglycan biosynthetic process"/>
    <property type="evidence" value="ECO:0007669"/>
    <property type="project" value="UniProtKB-KW"/>
</dbReference>
<dbReference type="HAMAP" id="MF_01006">
    <property type="entry name" value="Undec_diphosphatase"/>
    <property type="match status" value="1"/>
</dbReference>
<evidence type="ECO:0000256" key="12">
    <source>
        <dbReference type="ARBA" id="ARBA00032932"/>
    </source>
</evidence>
<dbReference type="GO" id="GO:0050380">
    <property type="term" value="F:undecaprenyl-diphosphatase activity"/>
    <property type="evidence" value="ECO:0007669"/>
    <property type="project" value="UniProtKB-UniRule"/>
</dbReference>
<feature type="transmembrane region" description="Helical" evidence="14">
    <location>
        <begin position="168"/>
        <end position="186"/>
    </location>
</feature>
<accession>A0A1F8C3R5</accession>
<gene>
    <name evidence="14" type="primary">uppP</name>
    <name evidence="15" type="ORF">A2975_04540</name>
</gene>
<dbReference type="Proteomes" id="UP000178429">
    <property type="component" value="Unassembled WGS sequence"/>
</dbReference>
<dbReference type="GO" id="GO:0046677">
    <property type="term" value="P:response to antibiotic"/>
    <property type="evidence" value="ECO:0007669"/>
    <property type="project" value="UniProtKB-UniRule"/>
</dbReference>
<evidence type="ECO:0000256" key="7">
    <source>
        <dbReference type="ARBA" id="ARBA00022801"/>
    </source>
</evidence>
<comment type="catalytic activity">
    <reaction evidence="13 14">
        <text>di-trans,octa-cis-undecaprenyl diphosphate + H2O = di-trans,octa-cis-undecaprenyl phosphate + phosphate + H(+)</text>
        <dbReference type="Rhea" id="RHEA:28094"/>
        <dbReference type="ChEBI" id="CHEBI:15377"/>
        <dbReference type="ChEBI" id="CHEBI:15378"/>
        <dbReference type="ChEBI" id="CHEBI:43474"/>
        <dbReference type="ChEBI" id="CHEBI:58405"/>
        <dbReference type="ChEBI" id="CHEBI:60392"/>
        <dbReference type="EC" id="3.6.1.27"/>
    </reaction>
</comment>
<evidence type="ECO:0000256" key="13">
    <source>
        <dbReference type="ARBA" id="ARBA00047594"/>
    </source>
</evidence>
<comment type="caution">
    <text evidence="15">The sequence shown here is derived from an EMBL/GenBank/DDBJ whole genome shotgun (WGS) entry which is preliminary data.</text>
</comment>
<keyword evidence="7 14" id="KW-0378">Hydrolase</keyword>
<dbReference type="EC" id="3.6.1.27" evidence="3 14"/>
<dbReference type="Pfam" id="PF02673">
    <property type="entry name" value="BacA"/>
    <property type="match status" value="1"/>
</dbReference>
<feature type="transmembrane region" description="Helical" evidence="14">
    <location>
        <begin position="228"/>
        <end position="245"/>
    </location>
</feature>
<comment type="similarity">
    <text evidence="2 14">Belongs to the UppP family.</text>
</comment>
<keyword evidence="9 14" id="KW-0472">Membrane</keyword>
<dbReference type="PANTHER" id="PTHR30622:SF2">
    <property type="entry name" value="UNDECAPRENYL-DIPHOSPHATASE"/>
    <property type="match status" value="1"/>
</dbReference>
<feature type="transmembrane region" description="Helical" evidence="14">
    <location>
        <begin position="198"/>
        <end position="216"/>
    </location>
</feature>
<dbReference type="GO" id="GO:0005886">
    <property type="term" value="C:plasma membrane"/>
    <property type="evidence" value="ECO:0007669"/>
    <property type="project" value="UniProtKB-SubCell"/>
</dbReference>
<dbReference type="InterPro" id="IPR003824">
    <property type="entry name" value="UppP"/>
</dbReference>
<comment type="miscellaneous">
    <text evidence="14">Bacitracin is thought to be involved in the inhibition of peptidoglycan synthesis by sequestering undecaprenyl diphosphate, thereby reducing the pool of lipid carrier available.</text>
</comment>
<name>A0A1F8C3R5_9BACT</name>
<evidence type="ECO:0000256" key="5">
    <source>
        <dbReference type="ARBA" id="ARBA00022475"/>
    </source>
</evidence>
<evidence type="ECO:0000256" key="14">
    <source>
        <dbReference type="HAMAP-Rule" id="MF_01006"/>
    </source>
</evidence>
<dbReference type="PANTHER" id="PTHR30622">
    <property type="entry name" value="UNDECAPRENYL-DIPHOSPHATASE"/>
    <property type="match status" value="1"/>
</dbReference>
<feature type="transmembrane region" description="Helical" evidence="14">
    <location>
        <begin position="46"/>
        <end position="64"/>
    </location>
</feature>
<keyword evidence="6 14" id="KW-0812">Transmembrane</keyword>
<dbReference type="GO" id="GO:0071555">
    <property type="term" value="P:cell wall organization"/>
    <property type="evidence" value="ECO:0007669"/>
    <property type="project" value="UniProtKB-KW"/>
</dbReference>
<dbReference type="GO" id="GO:0008360">
    <property type="term" value="P:regulation of cell shape"/>
    <property type="evidence" value="ECO:0007669"/>
    <property type="project" value="UniProtKB-KW"/>
</dbReference>
<reference evidence="15 16" key="1">
    <citation type="journal article" date="2016" name="Nat. Commun.">
        <title>Thousands of microbial genomes shed light on interconnected biogeochemical processes in an aquifer system.</title>
        <authorList>
            <person name="Anantharaman K."/>
            <person name="Brown C.T."/>
            <person name="Hug L.A."/>
            <person name="Sharon I."/>
            <person name="Castelle C.J."/>
            <person name="Probst A.J."/>
            <person name="Thomas B.C."/>
            <person name="Singh A."/>
            <person name="Wilkins M.J."/>
            <person name="Karaoz U."/>
            <person name="Brodie E.L."/>
            <person name="Williams K.H."/>
            <person name="Hubbard S.S."/>
            <person name="Banfield J.F."/>
        </authorList>
    </citation>
    <scope>NUCLEOTIDE SEQUENCE [LARGE SCALE GENOMIC DNA]</scope>
</reference>
<keyword evidence="14" id="KW-0133">Cell shape</keyword>
<evidence type="ECO:0000256" key="11">
    <source>
        <dbReference type="ARBA" id="ARBA00032707"/>
    </source>
</evidence>
<keyword evidence="10 14" id="KW-0046">Antibiotic resistance</keyword>
<dbReference type="EMBL" id="MGHL01000006">
    <property type="protein sequence ID" value="OGM70308.1"/>
    <property type="molecule type" value="Genomic_DNA"/>
</dbReference>
<dbReference type="STRING" id="1802525.A2975_04540"/>
<evidence type="ECO:0000256" key="10">
    <source>
        <dbReference type="ARBA" id="ARBA00023251"/>
    </source>
</evidence>
<evidence type="ECO:0000256" key="6">
    <source>
        <dbReference type="ARBA" id="ARBA00022692"/>
    </source>
</evidence>
<evidence type="ECO:0000313" key="15">
    <source>
        <dbReference type="EMBL" id="OGM70308.1"/>
    </source>
</evidence>
<evidence type="ECO:0000313" key="16">
    <source>
        <dbReference type="Proteomes" id="UP000178429"/>
    </source>
</evidence>